<dbReference type="GO" id="GO:0003677">
    <property type="term" value="F:DNA binding"/>
    <property type="evidence" value="ECO:0007669"/>
    <property type="project" value="UniProtKB-KW"/>
</dbReference>
<accession>A0A511NCK9</accession>
<dbReference type="RefSeq" id="WP_019973827.1">
    <property type="nucleotide sequence ID" value="NZ_BJXC01000001.1"/>
</dbReference>
<name>A0A511NCK9_9FLAO</name>
<sequence>MKPVKHILNAIWDQYPDAIADRYQAVKVPNMERLFGDIFVPGSYYYYVLDIVNSTLSHFHPQLLALHGLESYPLHLKEIIDLIHPDDLAFVTEAEAWSFKKINEIGTEHLLNLKSGYCFRMKTADDSYQLFHHQAIHTAHDDNGKLVQAVNIHTNIHHITEKNNYTVTVTGINQRTDFYQETLKPALLPDNVGERLTKRELEIFMLLLKGYSDKEIASLLFLSYHTVRTHHKNILKKTRSKSSFDLLKRSLENGYL</sequence>
<dbReference type="Gene3D" id="1.10.10.10">
    <property type="entry name" value="Winged helix-like DNA-binding domain superfamily/Winged helix DNA-binding domain"/>
    <property type="match status" value="1"/>
</dbReference>
<feature type="domain" description="HTH luxR-type" evidence="4">
    <location>
        <begin position="189"/>
        <end position="254"/>
    </location>
</feature>
<proteinExistence type="predicted"/>
<evidence type="ECO:0000256" key="3">
    <source>
        <dbReference type="ARBA" id="ARBA00023163"/>
    </source>
</evidence>
<dbReference type="Gene3D" id="3.30.450.20">
    <property type="entry name" value="PAS domain"/>
    <property type="match status" value="1"/>
</dbReference>
<gene>
    <name evidence="5" type="ORF">EB1_03250</name>
</gene>
<keyword evidence="2" id="KW-0238">DNA-binding</keyword>
<dbReference type="STRING" id="1218108.GCA_000382425_00325"/>
<dbReference type="GeneID" id="84648618"/>
<dbReference type="SUPFAM" id="SSF46894">
    <property type="entry name" value="C-terminal effector domain of the bipartite response regulators"/>
    <property type="match status" value="1"/>
</dbReference>
<evidence type="ECO:0000313" key="5">
    <source>
        <dbReference type="EMBL" id="GEM50535.1"/>
    </source>
</evidence>
<dbReference type="Proteomes" id="UP000321245">
    <property type="component" value="Unassembled WGS sequence"/>
</dbReference>
<organism evidence="5 6">
    <name type="scientific">Empedobacter brevis NBRC 14943 = ATCC 43319</name>
    <dbReference type="NCBI Taxonomy" id="1218108"/>
    <lineage>
        <taxon>Bacteria</taxon>
        <taxon>Pseudomonadati</taxon>
        <taxon>Bacteroidota</taxon>
        <taxon>Flavobacteriia</taxon>
        <taxon>Flavobacteriales</taxon>
        <taxon>Weeksellaceae</taxon>
        <taxon>Empedobacter</taxon>
    </lineage>
</organism>
<evidence type="ECO:0000256" key="1">
    <source>
        <dbReference type="ARBA" id="ARBA00023015"/>
    </source>
</evidence>
<dbReference type="PANTHER" id="PTHR44688:SF25">
    <property type="entry name" value="HTH LUXR-TYPE DOMAIN-CONTAINING PROTEIN"/>
    <property type="match status" value="1"/>
</dbReference>
<keyword evidence="1" id="KW-0805">Transcription regulation</keyword>
<dbReference type="InterPro" id="IPR000792">
    <property type="entry name" value="Tscrpt_reg_LuxR_C"/>
</dbReference>
<dbReference type="PANTHER" id="PTHR44688">
    <property type="entry name" value="DNA-BINDING TRANSCRIPTIONAL ACTIVATOR DEVR_DOSR"/>
    <property type="match status" value="1"/>
</dbReference>
<keyword evidence="3" id="KW-0804">Transcription</keyword>
<reference evidence="5 6" key="1">
    <citation type="submission" date="2019-07" db="EMBL/GenBank/DDBJ databases">
        <title>Whole genome shotgun sequence of Empedobacter brevis NBRC 14943.</title>
        <authorList>
            <person name="Hosoyama A."/>
            <person name="Uohara A."/>
            <person name="Ohji S."/>
            <person name="Ichikawa N."/>
        </authorList>
    </citation>
    <scope>NUCLEOTIDE SEQUENCE [LARGE SCALE GENOMIC DNA]</scope>
    <source>
        <strain evidence="5 6">NBRC 14943</strain>
    </source>
</reference>
<dbReference type="AlphaFoldDB" id="A0A511NCK9"/>
<evidence type="ECO:0000313" key="6">
    <source>
        <dbReference type="Proteomes" id="UP000321245"/>
    </source>
</evidence>
<evidence type="ECO:0000259" key="4">
    <source>
        <dbReference type="PROSITE" id="PS50043"/>
    </source>
</evidence>
<dbReference type="Pfam" id="PF00196">
    <property type="entry name" value="GerE"/>
    <property type="match status" value="1"/>
</dbReference>
<protein>
    <recommendedName>
        <fullName evidence="4">HTH luxR-type domain-containing protein</fullName>
    </recommendedName>
</protein>
<keyword evidence="6" id="KW-1185">Reference proteome</keyword>
<dbReference type="PROSITE" id="PS50043">
    <property type="entry name" value="HTH_LUXR_2"/>
    <property type="match status" value="1"/>
</dbReference>
<dbReference type="InterPro" id="IPR036388">
    <property type="entry name" value="WH-like_DNA-bd_sf"/>
</dbReference>
<dbReference type="SMART" id="SM00421">
    <property type="entry name" value="HTH_LUXR"/>
    <property type="match status" value="1"/>
</dbReference>
<dbReference type="InterPro" id="IPR016032">
    <property type="entry name" value="Sig_transdc_resp-reg_C-effctor"/>
</dbReference>
<dbReference type="EMBL" id="BJXC01000001">
    <property type="protein sequence ID" value="GEM50535.1"/>
    <property type="molecule type" value="Genomic_DNA"/>
</dbReference>
<dbReference type="CDD" id="cd06170">
    <property type="entry name" value="LuxR_C_like"/>
    <property type="match status" value="1"/>
</dbReference>
<evidence type="ECO:0000256" key="2">
    <source>
        <dbReference type="ARBA" id="ARBA00023125"/>
    </source>
</evidence>
<dbReference type="PRINTS" id="PR00038">
    <property type="entry name" value="HTHLUXR"/>
</dbReference>
<dbReference type="GO" id="GO:0006355">
    <property type="term" value="P:regulation of DNA-templated transcription"/>
    <property type="evidence" value="ECO:0007669"/>
    <property type="project" value="InterPro"/>
</dbReference>
<comment type="caution">
    <text evidence="5">The sequence shown here is derived from an EMBL/GenBank/DDBJ whole genome shotgun (WGS) entry which is preliminary data.</text>
</comment>
<dbReference type="OrthoDB" id="965844at2"/>